<evidence type="ECO:0000313" key="2">
    <source>
        <dbReference type="EMBL" id="GBF97374.1"/>
    </source>
</evidence>
<feature type="compositionally biased region" description="Acidic residues" evidence="1">
    <location>
        <begin position="607"/>
        <end position="619"/>
    </location>
</feature>
<sequence>MGFSQPRQFHAHLASSQQTSSSLGGGTVLLHGSSSQPSFLVASQQQQQQPFSSRGGAMGTMGRGHAPLGSQPAPSFSQGHISAITGSAPTFSQQQNAMHGRPSTAPQPHAGIGAGAGALRQSLAPVSSQQTYAPMWGSQPQDDWCGGGGGGGAAVAAAMAPAPALPRSVAALRRSGSGGQLRAPGDGLGRPGSAPDARELAAAAAGRLTGGSAALGFQPHAPQGLGSGAQQRGSLLQDIETRPAPAGGPAAARALHQQQPCGAAVQAGPATAGLGDGAAGRGGELVRGVLLAAPGGAVLASLEGRLDSVHERCSAVQDGVAALREQLERQARSLDGVGGACADARAGVERLAAAVAGVGERIEVLLARQEAAAGGGGGSQRRRAAAAALDAACQTSPGALQGGAAHALHAGAAAPASGSHGCVARRSSSPSEGPPAAAAPPTQPPRAAPASQGPQASSGSGKPSQQSGTAAKKRAGGRTARLLQQAASMPGQQLLRFPSGASGAAAPAQAAPAPAAPATSQRQLMTPLGEPQRPRAAAPRGRRAPSATPEPCAPVSAAAAALVGLQTEPHPAAPPPPPAWAPARSSPPVFGGGSGDTGGSGRGSSSGDEDEDEGGEGDEERIAQQLAARVASHRSKRLRRALSDYC</sequence>
<evidence type="ECO:0000313" key="3">
    <source>
        <dbReference type="Proteomes" id="UP000247498"/>
    </source>
</evidence>
<proteinExistence type="predicted"/>
<protein>
    <submittedName>
        <fullName evidence="2">Uncharacterized protein</fullName>
    </submittedName>
</protein>
<feature type="compositionally biased region" description="Gly residues" evidence="1">
    <location>
        <begin position="590"/>
        <end position="604"/>
    </location>
</feature>
<organism evidence="2 3">
    <name type="scientific">Raphidocelis subcapitata</name>
    <dbReference type="NCBI Taxonomy" id="307507"/>
    <lineage>
        <taxon>Eukaryota</taxon>
        <taxon>Viridiplantae</taxon>
        <taxon>Chlorophyta</taxon>
        <taxon>core chlorophytes</taxon>
        <taxon>Chlorophyceae</taxon>
        <taxon>CS clade</taxon>
        <taxon>Sphaeropleales</taxon>
        <taxon>Selenastraceae</taxon>
        <taxon>Raphidocelis</taxon>
    </lineage>
</organism>
<feature type="region of interest" description="Disordered" evidence="1">
    <location>
        <begin position="414"/>
        <end position="646"/>
    </location>
</feature>
<accession>A0A2V0PBZ9</accession>
<feature type="compositionally biased region" description="Basic residues" evidence="1">
    <location>
        <begin position="631"/>
        <end position="640"/>
    </location>
</feature>
<feature type="compositionally biased region" description="Low complexity" evidence="1">
    <location>
        <begin position="414"/>
        <end position="436"/>
    </location>
</feature>
<feature type="compositionally biased region" description="Low complexity" evidence="1">
    <location>
        <begin position="534"/>
        <end position="549"/>
    </location>
</feature>
<feature type="compositionally biased region" description="Low complexity" evidence="1">
    <location>
        <begin position="448"/>
        <end position="470"/>
    </location>
</feature>
<name>A0A2V0PBZ9_9CHLO</name>
<dbReference type="InParanoid" id="A0A2V0PBZ9"/>
<feature type="compositionally biased region" description="Low complexity" evidence="1">
    <location>
        <begin position="498"/>
        <end position="518"/>
    </location>
</feature>
<keyword evidence="3" id="KW-1185">Reference proteome</keyword>
<gene>
    <name evidence="2" type="ORF">Rsub_11021</name>
</gene>
<feature type="compositionally biased region" description="Low complexity" evidence="1">
    <location>
        <begin position="11"/>
        <end position="35"/>
    </location>
</feature>
<comment type="caution">
    <text evidence="2">The sequence shown here is derived from an EMBL/GenBank/DDBJ whole genome shotgun (WGS) entry which is preliminary data.</text>
</comment>
<dbReference type="EMBL" id="BDRX01000097">
    <property type="protein sequence ID" value="GBF97374.1"/>
    <property type="molecule type" value="Genomic_DNA"/>
</dbReference>
<dbReference type="Proteomes" id="UP000247498">
    <property type="component" value="Unassembled WGS sequence"/>
</dbReference>
<feature type="compositionally biased region" description="Pro residues" evidence="1">
    <location>
        <begin position="571"/>
        <end position="580"/>
    </location>
</feature>
<dbReference type="OrthoDB" id="10690770at2759"/>
<feature type="region of interest" description="Disordered" evidence="1">
    <location>
        <begin position="213"/>
        <end position="232"/>
    </location>
</feature>
<feature type="compositionally biased region" description="Pro residues" evidence="1">
    <location>
        <begin position="437"/>
        <end position="447"/>
    </location>
</feature>
<evidence type="ECO:0000256" key="1">
    <source>
        <dbReference type="SAM" id="MobiDB-lite"/>
    </source>
</evidence>
<reference evidence="2 3" key="1">
    <citation type="journal article" date="2018" name="Sci. Rep.">
        <title>Raphidocelis subcapitata (=Pseudokirchneriella subcapitata) provides an insight into genome evolution and environmental adaptations in the Sphaeropleales.</title>
        <authorList>
            <person name="Suzuki S."/>
            <person name="Yamaguchi H."/>
            <person name="Nakajima N."/>
            <person name="Kawachi M."/>
        </authorList>
    </citation>
    <scope>NUCLEOTIDE SEQUENCE [LARGE SCALE GENOMIC DNA]</scope>
    <source>
        <strain evidence="2 3">NIES-35</strain>
    </source>
</reference>
<feature type="region of interest" description="Disordered" evidence="1">
    <location>
        <begin position="1"/>
        <end position="75"/>
    </location>
</feature>
<feature type="region of interest" description="Disordered" evidence="1">
    <location>
        <begin position="173"/>
        <end position="198"/>
    </location>
</feature>
<dbReference type="AlphaFoldDB" id="A0A2V0PBZ9"/>